<proteinExistence type="predicted"/>
<evidence type="ECO:0000256" key="1">
    <source>
        <dbReference type="ARBA" id="ARBA00004430"/>
    </source>
</evidence>
<keyword evidence="2" id="KW-0433">Leucine-rich repeat</keyword>
<dbReference type="Gene3D" id="3.80.10.10">
    <property type="entry name" value="Ribonuclease Inhibitor"/>
    <property type="match status" value="1"/>
</dbReference>
<dbReference type="GO" id="GO:0005930">
    <property type="term" value="C:axoneme"/>
    <property type="evidence" value="ECO:0007669"/>
    <property type="project" value="UniProtKB-SubCell"/>
</dbReference>
<dbReference type="PANTHER" id="PTHR45973:SF9">
    <property type="entry name" value="LEUCINE-RICH REPEAT-CONTAINING PROTEIN 46"/>
    <property type="match status" value="1"/>
</dbReference>
<comment type="subcellular location">
    <subcellularLocation>
        <location evidence="1">Cytoplasm</location>
        <location evidence="1">Cytoskeleton</location>
        <location evidence="1">Cilium axoneme</location>
    </subcellularLocation>
</comment>
<keyword evidence="3" id="KW-0677">Repeat</keyword>
<dbReference type="SUPFAM" id="SSF52058">
    <property type="entry name" value="L domain-like"/>
    <property type="match status" value="1"/>
</dbReference>
<dbReference type="AlphaFoldDB" id="A0AAD9IG72"/>
<dbReference type="EMBL" id="JASFZW010000008">
    <property type="protein sequence ID" value="KAK2077053.1"/>
    <property type="molecule type" value="Genomic_DNA"/>
</dbReference>
<keyword evidence="4" id="KW-0966">Cell projection</keyword>
<dbReference type="InterPro" id="IPR032675">
    <property type="entry name" value="LRR_dom_sf"/>
</dbReference>
<protein>
    <submittedName>
        <fullName evidence="5">Uncharacterized protein</fullName>
    </submittedName>
</protein>
<dbReference type="PANTHER" id="PTHR45973">
    <property type="entry name" value="PROTEIN PHOSPHATASE 1 REGULATORY SUBUNIT SDS22-RELATED"/>
    <property type="match status" value="1"/>
</dbReference>
<dbReference type="Proteomes" id="UP001255856">
    <property type="component" value="Unassembled WGS sequence"/>
</dbReference>
<keyword evidence="6" id="KW-1185">Reference proteome</keyword>
<evidence type="ECO:0000313" key="6">
    <source>
        <dbReference type="Proteomes" id="UP001255856"/>
    </source>
</evidence>
<dbReference type="InterPro" id="IPR050576">
    <property type="entry name" value="Cilia_flagella_integrity"/>
</dbReference>
<accession>A0AAD9IG72</accession>
<gene>
    <name evidence="5" type="ORF">QBZ16_005281</name>
</gene>
<evidence type="ECO:0000256" key="4">
    <source>
        <dbReference type="ARBA" id="ARBA00023273"/>
    </source>
</evidence>
<organism evidence="5 6">
    <name type="scientific">Prototheca wickerhamii</name>
    <dbReference type="NCBI Taxonomy" id="3111"/>
    <lineage>
        <taxon>Eukaryota</taxon>
        <taxon>Viridiplantae</taxon>
        <taxon>Chlorophyta</taxon>
        <taxon>core chlorophytes</taxon>
        <taxon>Trebouxiophyceae</taxon>
        <taxon>Chlorellales</taxon>
        <taxon>Chlorellaceae</taxon>
        <taxon>Prototheca</taxon>
    </lineage>
</organism>
<evidence type="ECO:0000313" key="5">
    <source>
        <dbReference type="EMBL" id="KAK2077053.1"/>
    </source>
</evidence>
<evidence type="ECO:0000256" key="2">
    <source>
        <dbReference type="ARBA" id="ARBA00022614"/>
    </source>
</evidence>
<name>A0AAD9IG72_PROWI</name>
<sequence>MPVRYFRGIVYLQRNRLQELVSGPALLELRVLDVSCNALDSLAGLGAKFPSLETFTAAGNVIESGLEELQACPRLVTLDLSRNALPDLDGALAALRALPALRCLDLRGNPCLVPGHAARKRILTKLRGLTFLNGTPVTTPRLAGEWMGFVVREVGAGLPAERCLFCQSCLLEGGTGARQEATPRPSWAMFNRTHSIGRLPAEAWIPRRDLPNCTTCTGCTHRLEPQSHDLVFGRWRRAHQYLGAVMPDHTLLVTAPDNSSQTLAKFICTSFQRDGTWMSEPCPRNRHEKEVPLMEAMSRLVSECGLEDIVPVSVARDVTGLLPDSGYVVTDRVMTTRLAEGCPLEVLSAYWPYGLLELQQMWRQIPHDHFVRAAVFDLMTGQCDRHPNNVIVSNTTFALIDNDQSLGYGRECMYDSIFLPRSSKFEVSVHGHAWAVSRFGGKSGIVPSRTPGPIVTFDYRCHTPGGSLGTQFPPRLQRCLAKLGAADGAAAAAAWGFDETQAAFLQRRAELMLSKGMEGAIDELAERQPAFLKFPLQRPCCAVDRLSQCLAPFETVLDDGQTFPWAKPRDNETELASTYLGRDAGAILPAATPGR</sequence>
<comment type="caution">
    <text evidence="5">The sequence shown here is derived from an EMBL/GenBank/DDBJ whole genome shotgun (WGS) entry which is preliminary data.</text>
</comment>
<reference evidence="5" key="1">
    <citation type="submission" date="2021-01" db="EMBL/GenBank/DDBJ databases">
        <authorList>
            <person name="Eckstrom K.M.E."/>
        </authorList>
    </citation>
    <scope>NUCLEOTIDE SEQUENCE</scope>
    <source>
        <strain evidence="5">UVCC 0001</strain>
    </source>
</reference>
<evidence type="ECO:0000256" key="3">
    <source>
        <dbReference type="ARBA" id="ARBA00022737"/>
    </source>
</evidence>